<dbReference type="PANTHER" id="PTHR43178:SF5">
    <property type="entry name" value="LIPOAMIDE ACYLTRANSFERASE COMPONENT OF BRANCHED-CHAIN ALPHA-KETO ACID DEHYDROGENASE COMPLEX, MITOCHONDRIAL"/>
    <property type="match status" value="1"/>
</dbReference>
<dbReference type="InterPro" id="IPR000089">
    <property type="entry name" value="Biotin_lipoyl"/>
</dbReference>
<reference evidence="10 11" key="1">
    <citation type="submission" date="2021-06" db="EMBL/GenBank/DDBJ databases">
        <title>A haploid diamondback moth (Plutella xylostella L.) genome assembly resolves 31 chromosomes and identifies a diamide resistance mutation.</title>
        <authorList>
            <person name="Ward C.M."/>
            <person name="Perry K.D."/>
            <person name="Baker G."/>
            <person name="Powis K."/>
            <person name="Heckel D.G."/>
            <person name="Baxter S.W."/>
        </authorList>
    </citation>
    <scope>NUCLEOTIDE SEQUENCE [LARGE SCALE GENOMIC DNA]</scope>
    <source>
        <strain evidence="10 11">LV</strain>
        <tissue evidence="10">Single pupa</tissue>
    </source>
</reference>
<dbReference type="InterPro" id="IPR011053">
    <property type="entry name" value="Single_hybrid_motif"/>
</dbReference>
<dbReference type="EMBL" id="JAHIBW010000022">
    <property type="protein sequence ID" value="KAG7299415.1"/>
    <property type="molecule type" value="Genomic_DNA"/>
</dbReference>
<organism evidence="10 11">
    <name type="scientific">Plutella xylostella</name>
    <name type="common">Diamondback moth</name>
    <name type="synonym">Plutella maculipennis</name>
    <dbReference type="NCBI Taxonomy" id="51655"/>
    <lineage>
        <taxon>Eukaryota</taxon>
        <taxon>Metazoa</taxon>
        <taxon>Ecdysozoa</taxon>
        <taxon>Arthropoda</taxon>
        <taxon>Hexapoda</taxon>
        <taxon>Insecta</taxon>
        <taxon>Pterygota</taxon>
        <taxon>Neoptera</taxon>
        <taxon>Endopterygota</taxon>
        <taxon>Lepidoptera</taxon>
        <taxon>Glossata</taxon>
        <taxon>Ditrysia</taxon>
        <taxon>Yponomeutoidea</taxon>
        <taxon>Plutellidae</taxon>
        <taxon>Plutella</taxon>
    </lineage>
</organism>
<evidence type="ECO:0000256" key="1">
    <source>
        <dbReference type="ARBA" id="ARBA00001938"/>
    </source>
</evidence>
<feature type="domain" description="Lipoyl-binding" evidence="8">
    <location>
        <begin position="65"/>
        <end position="140"/>
    </location>
</feature>
<dbReference type="InterPro" id="IPR023213">
    <property type="entry name" value="CAT-like_dom_sf"/>
</dbReference>
<evidence type="ECO:0000256" key="5">
    <source>
        <dbReference type="ARBA" id="ARBA00022946"/>
    </source>
</evidence>
<evidence type="ECO:0000256" key="7">
    <source>
        <dbReference type="RuleBase" id="RU003423"/>
    </source>
</evidence>
<evidence type="ECO:0000256" key="2">
    <source>
        <dbReference type="ARBA" id="ARBA00007317"/>
    </source>
</evidence>
<dbReference type="InterPro" id="IPR036625">
    <property type="entry name" value="E3-bd_dom_sf"/>
</dbReference>
<proteinExistence type="inferred from homology"/>
<keyword evidence="11" id="KW-1185">Reference proteome</keyword>
<keyword evidence="3 7" id="KW-0808">Transferase</keyword>
<evidence type="ECO:0000256" key="3">
    <source>
        <dbReference type="ARBA" id="ARBA00022679"/>
    </source>
</evidence>
<dbReference type="Pfam" id="PF02817">
    <property type="entry name" value="E3_binding"/>
    <property type="match status" value="1"/>
</dbReference>
<gene>
    <name evidence="10" type="ORF">JYU34_016368</name>
</gene>
<dbReference type="CDD" id="cd06849">
    <property type="entry name" value="lipoyl_domain"/>
    <property type="match status" value="1"/>
</dbReference>
<keyword evidence="4 7" id="KW-0450">Lipoyl</keyword>
<dbReference type="Gene3D" id="4.10.320.10">
    <property type="entry name" value="E3-binding domain"/>
    <property type="match status" value="1"/>
</dbReference>
<feature type="domain" description="Peripheral subunit-binding (PSBD)" evidence="9">
    <location>
        <begin position="167"/>
        <end position="204"/>
    </location>
</feature>
<keyword evidence="5" id="KW-0809">Transit peptide</keyword>
<evidence type="ECO:0000259" key="8">
    <source>
        <dbReference type="PROSITE" id="PS50968"/>
    </source>
</evidence>
<dbReference type="InterPro" id="IPR001078">
    <property type="entry name" value="2-oxoacid_DH_actylTfrase"/>
</dbReference>
<keyword evidence="6 7" id="KW-0012">Acyltransferase</keyword>
<dbReference type="PROSITE" id="PS51826">
    <property type="entry name" value="PSBD"/>
    <property type="match status" value="1"/>
</dbReference>
<dbReference type="Pfam" id="PF00198">
    <property type="entry name" value="2-oxoacid_dh"/>
    <property type="match status" value="1"/>
</dbReference>
<dbReference type="SUPFAM" id="SSF52777">
    <property type="entry name" value="CoA-dependent acyltransferases"/>
    <property type="match status" value="1"/>
</dbReference>
<dbReference type="Gene3D" id="3.30.559.10">
    <property type="entry name" value="Chloramphenicol acetyltransferase-like domain"/>
    <property type="match status" value="1"/>
</dbReference>
<comment type="cofactor">
    <cofactor evidence="1 7">
        <name>(R)-lipoate</name>
        <dbReference type="ChEBI" id="CHEBI:83088"/>
    </cofactor>
</comment>
<sequence>MASIVRRSLASARNVKRYRKVTVFMQTERNQSILATKNTRENQKPKHENSFHSRAFRTSAAANKIVAFHLSDIGEGIREVVIKEWFVKVGDSVQQFDNICEVQSDKAAVTITSRYDGVVSRLYHEVDQTAKVGQPLVDIEVADDGEDAAPKPEATKESATNQRVKVLTTPSVRRIASQFQVDLSTVKSTGKNGRIMKEDILSHLNMSSDTSNEVPAASFVAAQAIPVAVAKASAVLVKEDRTVPISGFTKAMVKSMTEAMKIPHFGFSDEYDVTKLVAARSELKDLAAARGVKLTYMPLIVKAASLALAEYPVLNASLDAGCENLIYKANHNIGVAMDTPNGLVVPVIKNVEQKSILEIAQDLMNLQEKGSKGQLGLSDLTGGTFTISNIGIVGGTYTKPIILPPQVAIGALGKIQVLPRFDASGNVVPAHILTASWSADHRVIDGVTMARFSEQLKSYLVNPYNFLLEL</sequence>
<dbReference type="InterPro" id="IPR050743">
    <property type="entry name" value="2-oxoacid_DH_E2_comp"/>
</dbReference>
<evidence type="ECO:0000259" key="9">
    <source>
        <dbReference type="PROSITE" id="PS51826"/>
    </source>
</evidence>
<comment type="similarity">
    <text evidence="2 7">Belongs to the 2-oxoacid dehydrogenase family.</text>
</comment>
<evidence type="ECO:0000313" key="10">
    <source>
        <dbReference type="EMBL" id="KAG7299415.1"/>
    </source>
</evidence>
<evidence type="ECO:0000313" key="11">
    <source>
        <dbReference type="Proteomes" id="UP000823941"/>
    </source>
</evidence>
<protein>
    <recommendedName>
        <fullName evidence="7">Dihydrolipoamide acetyltransferase component of pyruvate dehydrogenase complex</fullName>
        <ecNumber evidence="7">2.3.1.-</ecNumber>
    </recommendedName>
</protein>
<dbReference type="InterPro" id="IPR004167">
    <property type="entry name" value="PSBD"/>
</dbReference>
<evidence type="ECO:0000256" key="4">
    <source>
        <dbReference type="ARBA" id="ARBA00022823"/>
    </source>
</evidence>
<dbReference type="PROSITE" id="PS50968">
    <property type="entry name" value="BIOTINYL_LIPOYL"/>
    <property type="match status" value="1"/>
</dbReference>
<dbReference type="PROSITE" id="PS00189">
    <property type="entry name" value="LIPOYL"/>
    <property type="match status" value="1"/>
</dbReference>
<comment type="caution">
    <text evidence="10">The sequence shown here is derived from an EMBL/GenBank/DDBJ whole genome shotgun (WGS) entry which is preliminary data.</text>
</comment>
<dbReference type="Pfam" id="PF00364">
    <property type="entry name" value="Biotin_lipoyl"/>
    <property type="match status" value="1"/>
</dbReference>
<dbReference type="EC" id="2.3.1.-" evidence="7"/>
<dbReference type="InterPro" id="IPR003016">
    <property type="entry name" value="2-oxoA_DH_lipoyl-BS"/>
</dbReference>
<name>A0ABQ7Q3T9_PLUXY</name>
<dbReference type="SUPFAM" id="SSF51230">
    <property type="entry name" value="Single hybrid motif"/>
    <property type="match status" value="1"/>
</dbReference>
<accession>A0ABQ7Q3T9</accession>
<dbReference type="PANTHER" id="PTHR43178">
    <property type="entry name" value="DIHYDROLIPOAMIDE ACETYLTRANSFERASE COMPONENT OF PYRUVATE DEHYDROGENASE COMPLEX"/>
    <property type="match status" value="1"/>
</dbReference>
<dbReference type="SUPFAM" id="SSF47005">
    <property type="entry name" value="Peripheral subunit-binding domain of 2-oxo acid dehydrogenase complex"/>
    <property type="match status" value="1"/>
</dbReference>
<dbReference type="Proteomes" id="UP000823941">
    <property type="component" value="Chromosome 22"/>
</dbReference>
<evidence type="ECO:0000256" key="6">
    <source>
        <dbReference type="ARBA" id="ARBA00023315"/>
    </source>
</evidence>
<dbReference type="Gene3D" id="2.40.50.100">
    <property type="match status" value="1"/>
</dbReference>